<evidence type="ECO:0000259" key="2">
    <source>
        <dbReference type="Pfam" id="PF14090"/>
    </source>
</evidence>
<feature type="compositionally biased region" description="Polar residues" evidence="1">
    <location>
        <begin position="7"/>
        <end position="29"/>
    </location>
</feature>
<evidence type="ECO:0000313" key="4">
    <source>
        <dbReference type="Proteomes" id="UP000316649"/>
    </source>
</evidence>
<dbReference type="RefSeq" id="WP_144357294.1">
    <property type="nucleotide sequence ID" value="NZ_VMNH01000003.1"/>
</dbReference>
<dbReference type="AlphaFoldDB" id="A0A557SLZ7"/>
<name>A0A557SLZ7_9GAMM</name>
<gene>
    <name evidence="3" type="ORF">FHP88_01930</name>
</gene>
<dbReference type="InterPro" id="IPR055245">
    <property type="entry name" value="HTH_proteobacteria"/>
</dbReference>
<feature type="domain" description="Winged helix-turn-helix" evidence="2">
    <location>
        <begin position="24"/>
        <end position="89"/>
    </location>
</feature>
<organism evidence="3 4">
    <name type="scientific">Sedimenticola selenatireducens</name>
    <dbReference type="NCBI Taxonomy" id="191960"/>
    <lineage>
        <taxon>Bacteria</taxon>
        <taxon>Pseudomonadati</taxon>
        <taxon>Pseudomonadota</taxon>
        <taxon>Gammaproteobacteria</taxon>
        <taxon>Chromatiales</taxon>
        <taxon>Sedimenticolaceae</taxon>
        <taxon>Sedimenticola</taxon>
    </lineage>
</organism>
<accession>A0A557SLZ7</accession>
<dbReference type="Pfam" id="PF14090">
    <property type="entry name" value="HTH_39"/>
    <property type="match status" value="1"/>
</dbReference>
<evidence type="ECO:0000256" key="1">
    <source>
        <dbReference type="SAM" id="MobiDB-lite"/>
    </source>
</evidence>
<evidence type="ECO:0000313" key="3">
    <source>
        <dbReference type="EMBL" id="TVO78448.1"/>
    </source>
</evidence>
<sequence>MDKKKSPTNASPKQQQHNNSSDAQRQRLLNSLKKGPVTTLQARSELDILCPATRIYELRHDSRLNIIMHWVTQYTEQGHKHRVGEYVLMPGVFKGGVK</sequence>
<proteinExistence type="predicted"/>
<reference evidence="3 4" key="1">
    <citation type="submission" date="2019-07" db="EMBL/GenBank/DDBJ databases">
        <title>The pathways for chlorine oxyanion respiration interact through the shared metabolite chlorate.</title>
        <authorList>
            <person name="Barnum T.P."/>
            <person name="Cheng Y."/>
            <person name="Hill K.A."/>
            <person name="Lucas L.N."/>
            <person name="Carlson H.K."/>
            <person name="Coates J.D."/>
        </authorList>
    </citation>
    <scope>NUCLEOTIDE SEQUENCE [LARGE SCALE GENOMIC DNA]</scope>
    <source>
        <strain evidence="3 4">BK-1</strain>
    </source>
</reference>
<dbReference type="Proteomes" id="UP000316649">
    <property type="component" value="Unassembled WGS sequence"/>
</dbReference>
<dbReference type="EMBL" id="VMNH01000003">
    <property type="protein sequence ID" value="TVO78448.1"/>
    <property type="molecule type" value="Genomic_DNA"/>
</dbReference>
<dbReference type="OrthoDB" id="5573465at2"/>
<comment type="caution">
    <text evidence="3">The sequence shown here is derived from an EMBL/GenBank/DDBJ whole genome shotgun (WGS) entry which is preliminary data.</text>
</comment>
<keyword evidence="4" id="KW-1185">Reference proteome</keyword>
<feature type="region of interest" description="Disordered" evidence="1">
    <location>
        <begin position="1"/>
        <end position="36"/>
    </location>
</feature>
<protein>
    <recommendedName>
        <fullName evidence="2">Winged helix-turn-helix domain-containing protein</fullName>
    </recommendedName>
</protein>